<dbReference type="STRING" id="1236973.JCM9157_2592"/>
<dbReference type="EMBL" id="BAUV01000019">
    <property type="protein sequence ID" value="GAE35482.1"/>
    <property type="molecule type" value="Genomic_DNA"/>
</dbReference>
<dbReference type="eggNOG" id="ENOG50343JA">
    <property type="taxonomic scope" value="Bacteria"/>
</dbReference>
<dbReference type="OrthoDB" id="2869857at2"/>
<organism evidence="1 2">
    <name type="scientific">Halalkalibacter akibai (strain ATCC 43226 / DSM 21942 / CIP 109018 / JCM 9157 / 1139)</name>
    <name type="common">Bacillus akibai</name>
    <dbReference type="NCBI Taxonomy" id="1236973"/>
    <lineage>
        <taxon>Bacteria</taxon>
        <taxon>Bacillati</taxon>
        <taxon>Bacillota</taxon>
        <taxon>Bacilli</taxon>
        <taxon>Bacillales</taxon>
        <taxon>Bacillaceae</taxon>
        <taxon>Halalkalibacter</taxon>
    </lineage>
</organism>
<proteinExistence type="predicted"/>
<dbReference type="AlphaFoldDB" id="W4QUB2"/>
<gene>
    <name evidence="1" type="ORF">JCM9157_2592</name>
</gene>
<dbReference type="RefSeq" id="WP_035664951.1">
    <property type="nucleotide sequence ID" value="NZ_BAUV01000019.1"/>
</dbReference>
<protein>
    <submittedName>
        <fullName evidence="1">Uncharacterized protein</fullName>
    </submittedName>
</protein>
<accession>W4QUB2</accession>
<dbReference type="Proteomes" id="UP000018896">
    <property type="component" value="Unassembled WGS sequence"/>
</dbReference>
<reference evidence="1 2" key="1">
    <citation type="journal article" date="2014" name="Genome Announc.">
        <title>Draft Genome Sequences of Three Alkaliphilic Bacillus Strains, Bacillus wakoensis JCM 9140T, Bacillus akibai JCM 9157T, and Bacillus hemicellulosilyticus JCM 9152T.</title>
        <authorList>
            <person name="Yuki M."/>
            <person name="Oshima K."/>
            <person name="Suda W."/>
            <person name="Oshida Y."/>
            <person name="Kitamura K."/>
            <person name="Iida T."/>
            <person name="Hattori M."/>
            <person name="Ohkuma M."/>
        </authorList>
    </citation>
    <scope>NUCLEOTIDE SEQUENCE [LARGE SCALE GENOMIC DNA]</scope>
    <source>
        <strain evidence="1 2">JCM 9157</strain>
    </source>
</reference>
<evidence type="ECO:0000313" key="1">
    <source>
        <dbReference type="EMBL" id="GAE35482.1"/>
    </source>
</evidence>
<comment type="caution">
    <text evidence="1">The sequence shown here is derived from an EMBL/GenBank/DDBJ whole genome shotgun (WGS) entry which is preliminary data.</text>
</comment>
<name>W4QUB2_HALA3</name>
<dbReference type="Pfam" id="PF22116">
    <property type="entry name" value="DUF6944"/>
    <property type="match status" value="1"/>
</dbReference>
<dbReference type="InterPro" id="IPR054224">
    <property type="entry name" value="DUF6944"/>
</dbReference>
<evidence type="ECO:0000313" key="2">
    <source>
        <dbReference type="Proteomes" id="UP000018896"/>
    </source>
</evidence>
<sequence>MIDDYKLVTGAWLDAIGTILSAIAEIRAFQGIDQINNQLVAVGEGLQAVGTMLVGTVTTDDPLNFAGNWIDGAGAATSSIAAYLQDVEHNTIGEEDLLRLEILGDSLQAMGASISALADHLIGEHAFAFGNGLQGLGGILEATGEVYELREREGQPLITLGAILQAIGSNFNAVVATRELIEADGL</sequence>
<keyword evidence="2" id="KW-1185">Reference proteome</keyword>